<evidence type="ECO:0000313" key="1">
    <source>
        <dbReference type="EMBL" id="KAJ2982606.1"/>
    </source>
</evidence>
<keyword evidence="2" id="KW-1185">Reference proteome</keyword>
<dbReference type="EMBL" id="JANJQO010000067">
    <property type="protein sequence ID" value="KAJ2982606.1"/>
    <property type="molecule type" value="Genomic_DNA"/>
</dbReference>
<comment type="caution">
    <text evidence="1">The sequence shown here is derived from an EMBL/GenBank/DDBJ whole genome shotgun (WGS) entry which is preliminary data.</text>
</comment>
<dbReference type="Proteomes" id="UP001143910">
    <property type="component" value="Unassembled WGS sequence"/>
</dbReference>
<protein>
    <submittedName>
        <fullName evidence="1">Uncharacterized protein</fullName>
    </submittedName>
</protein>
<name>A0ACC1NUS5_9HYPO</name>
<sequence>MSDQSSIYYHFCLLCTFNYSSIAPTSNSTAQPAQICAQAVRSILALAQSYEDLFTFSRLPAFLPYFVCAAGLYGLRMEKSGSTLTPFYLRRAKLSNPEVRLPDKVAGTSTSGGVDGGSRVKISVTAHAYLLLTKMASTNTVVRAAEEMLSRESQWAAFEASVSSL</sequence>
<gene>
    <name evidence="1" type="ORF">NQ176_g1270</name>
</gene>
<reference evidence="1" key="1">
    <citation type="submission" date="2022-08" db="EMBL/GenBank/DDBJ databases">
        <title>Genome Sequence of Lecanicillium fungicola.</title>
        <authorList>
            <person name="Buettner E."/>
        </authorList>
    </citation>
    <scope>NUCLEOTIDE SEQUENCE</scope>
    <source>
        <strain evidence="1">Babe33</strain>
    </source>
</reference>
<proteinExistence type="predicted"/>
<accession>A0ACC1NUS5</accession>
<organism evidence="1 2">
    <name type="scientific">Zarea fungicola</name>
    <dbReference type="NCBI Taxonomy" id="93591"/>
    <lineage>
        <taxon>Eukaryota</taxon>
        <taxon>Fungi</taxon>
        <taxon>Dikarya</taxon>
        <taxon>Ascomycota</taxon>
        <taxon>Pezizomycotina</taxon>
        <taxon>Sordariomycetes</taxon>
        <taxon>Hypocreomycetidae</taxon>
        <taxon>Hypocreales</taxon>
        <taxon>Cordycipitaceae</taxon>
        <taxon>Zarea</taxon>
    </lineage>
</organism>
<evidence type="ECO:0000313" key="2">
    <source>
        <dbReference type="Proteomes" id="UP001143910"/>
    </source>
</evidence>